<dbReference type="RefSeq" id="WP_177202009.1">
    <property type="nucleotide sequence ID" value="NZ_CP136592.1"/>
</dbReference>
<sequence length="370" mass="43629">MKEWFSKKSVIITSLFLFITMGIGVWYLSKKVEENRYIQFSDTLRNYFRNKLDSQKSQALSLAIALAENKALKEALWDDDEDLGYEILSKTLMRLREYTLMSDVRAQVITTDLTIFARSWDNTYAGMPLDIFREDLKEITTLKKPKVAIEPGRLLSIKATTPIMQKSKAIGYLEILQFFDKITDDLRQKHIELLVLMNEKLLNIATLMRENPTVHNFVISNKNYNSNLLKIVNRINIKKLLQQRYLYSNDYFFIIEDMLDGKENQIGIFLMILSKADLNELIYGNKPLSFFLNFTQKDLYQIVNRWEAPTGGYRSIYDKNLFKLLNTFEGEDRMLVEQEIYEVLQEYSKKELIDIILYQNRRRKITGDIE</sequence>
<keyword evidence="4" id="KW-1185">Reference proteome</keyword>
<protein>
    <submittedName>
        <fullName evidence="3">Sensory domain of two-component sensor kinase</fullName>
    </submittedName>
</protein>
<dbReference type="EMBL" id="FOXB01000016">
    <property type="protein sequence ID" value="SFP35259.1"/>
    <property type="molecule type" value="Genomic_DNA"/>
</dbReference>
<dbReference type="AlphaFoldDB" id="A0A1I5PMG8"/>
<feature type="transmembrane region" description="Helical" evidence="1">
    <location>
        <begin position="9"/>
        <end position="28"/>
    </location>
</feature>
<evidence type="ECO:0000313" key="4">
    <source>
        <dbReference type="Proteomes" id="UP000199227"/>
    </source>
</evidence>
<dbReference type="InterPro" id="IPR029150">
    <property type="entry name" value="dCache_3"/>
</dbReference>
<reference evidence="3 4" key="1">
    <citation type="submission" date="2016-10" db="EMBL/GenBank/DDBJ databases">
        <authorList>
            <person name="de Groot N.N."/>
        </authorList>
    </citation>
    <scope>NUCLEOTIDE SEQUENCE [LARGE SCALE GENOMIC DNA]</scope>
    <source>
        <strain evidence="3 4">EP1-55-1</strain>
    </source>
</reference>
<organism evidence="3 4">
    <name type="scientific">Hydrogenimonas thermophila</name>
    <dbReference type="NCBI Taxonomy" id="223786"/>
    <lineage>
        <taxon>Bacteria</taxon>
        <taxon>Pseudomonadati</taxon>
        <taxon>Campylobacterota</taxon>
        <taxon>Epsilonproteobacteria</taxon>
        <taxon>Campylobacterales</taxon>
        <taxon>Hydrogenimonadaceae</taxon>
        <taxon>Hydrogenimonas</taxon>
    </lineage>
</organism>
<dbReference type="GO" id="GO:0016301">
    <property type="term" value="F:kinase activity"/>
    <property type="evidence" value="ECO:0007669"/>
    <property type="project" value="UniProtKB-KW"/>
</dbReference>
<keyword evidence="1" id="KW-1133">Transmembrane helix</keyword>
<keyword evidence="1" id="KW-0812">Transmembrane</keyword>
<dbReference type="STRING" id="223786.SAMN05216234_11623"/>
<proteinExistence type="predicted"/>
<evidence type="ECO:0000313" key="3">
    <source>
        <dbReference type="EMBL" id="SFP35259.1"/>
    </source>
</evidence>
<keyword evidence="3" id="KW-0808">Transferase</keyword>
<dbReference type="Pfam" id="PF14827">
    <property type="entry name" value="dCache_3"/>
    <property type="match status" value="1"/>
</dbReference>
<evidence type="ECO:0000259" key="2">
    <source>
        <dbReference type="Pfam" id="PF14827"/>
    </source>
</evidence>
<feature type="domain" description="Double Cache" evidence="2">
    <location>
        <begin position="39"/>
        <end position="277"/>
    </location>
</feature>
<name>A0A1I5PMG8_9BACT</name>
<dbReference type="Proteomes" id="UP000199227">
    <property type="component" value="Unassembled WGS sequence"/>
</dbReference>
<keyword evidence="3" id="KW-0418">Kinase</keyword>
<accession>A0A1I5PMG8</accession>
<gene>
    <name evidence="3" type="ORF">SAMN05216234_11623</name>
</gene>
<evidence type="ECO:0000256" key="1">
    <source>
        <dbReference type="SAM" id="Phobius"/>
    </source>
</evidence>
<keyword evidence="1" id="KW-0472">Membrane</keyword>